<evidence type="ECO:0000313" key="7">
    <source>
        <dbReference type="EMBL" id="TDE57396.1"/>
    </source>
</evidence>
<evidence type="ECO:0000259" key="6">
    <source>
        <dbReference type="SMART" id="SM01043"/>
    </source>
</evidence>
<proteinExistence type="inferred from homology"/>
<dbReference type="CDD" id="cd15831">
    <property type="entry name" value="BTAD"/>
    <property type="match status" value="1"/>
</dbReference>
<protein>
    <submittedName>
        <fullName evidence="7">AfsR/SARP family transcriptional regulator</fullName>
    </submittedName>
</protein>
<dbReference type="InterPro" id="IPR005158">
    <property type="entry name" value="BTAD"/>
</dbReference>
<feature type="domain" description="Bacterial transcriptional activator" evidence="6">
    <location>
        <begin position="94"/>
        <end position="239"/>
    </location>
</feature>
<dbReference type="InterPro" id="IPR011990">
    <property type="entry name" value="TPR-like_helical_dom_sf"/>
</dbReference>
<dbReference type="SMART" id="SM01043">
    <property type="entry name" value="BTAD"/>
    <property type="match status" value="1"/>
</dbReference>
<dbReference type="Gene3D" id="1.25.40.10">
    <property type="entry name" value="Tetratricopeptide repeat domain"/>
    <property type="match status" value="1"/>
</dbReference>
<dbReference type="SUPFAM" id="SSF46894">
    <property type="entry name" value="C-terminal effector domain of the bipartite response regulators"/>
    <property type="match status" value="1"/>
</dbReference>
<feature type="domain" description="OmpR/PhoB-type" evidence="5">
    <location>
        <begin position="17"/>
        <end position="87"/>
    </location>
</feature>
<dbReference type="Pfam" id="PF00486">
    <property type="entry name" value="Trans_reg_C"/>
    <property type="match status" value="1"/>
</dbReference>
<dbReference type="PANTHER" id="PTHR35807:SF1">
    <property type="entry name" value="TRANSCRIPTIONAL REGULATOR REDD"/>
    <property type="match status" value="1"/>
</dbReference>
<dbReference type="GO" id="GO:0003677">
    <property type="term" value="F:DNA binding"/>
    <property type="evidence" value="ECO:0007669"/>
    <property type="project" value="UniProtKB-KW"/>
</dbReference>
<comment type="similarity">
    <text evidence="1">Belongs to the AfsR/DnrI/RedD regulatory family.</text>
</comment>
<name>A0A4R5FU39_9ACTN</name>
<dbReference type="PANTHER" id="PTHR35807">
    <property type="entry name" value="TRANSCRIPTIONAL REGULATOR REDD-RELATED"/>
    <property type="match status" value="1"/>
</dbReference>
<dbReference type="RefSeq" id="WP_132629174.1">
    <property type="nucleotide sequence ID" value="NZ_SMLD01000014.1"/>
</dbReference>
<dbReference type="SMART" id="SM00862">
    <property type="entry name" value="Trans_reg_C"/>
    <property type="match status" value="1"/>
</dbReference>
<dbReference type="GO" id="GO:0006355">
    <property type="term" value="P:regulation of DNA-templated transcription"/>
    <property type="evidence" value="ECO:0007669"/>
    <property type="project" value="InterPro"/>
</dbReference>
<dbReference type="GO" id="GO:0000160">
    <property type="term" value="P:phosphorelay signal transduction system"/>
    <property type="evidence" value="ECO:0007669"/>
    <property type="project" value="InterPro"/>
</dbReference>
<keyword evidence="2" id="KW-0805">Transcription regulation</keyword>
<dbReference type="Gene3D" id="1.10.10.10">
    <property type="entry name" value="Winged helix-like DNA-binding domain superfamily/Winged helix DNA-binding domain"/>
    <property type="match status" value="1"/>
</dbReference>
<keyword evidence="3" id="KW-0238">DNA-binding</keyword>
<accession>A0A4R5FU39</accession>
<dbReference type="Proteomes" id="UP000295136">
    <property type="component" value="Unassembled WGS sequence"/>
</dbReference>
<gene>
    <name evidence="7" type="ORF">E1295_08155</name>
</gene>
<evidence type="ECO:0000256" key="3">
    <source>
        <dbReference type="ARBA" id="ARBA00023125"/>
    </source>
</evidence>
<reference evidence="7 8" key="1">
    <citation type="submission" date="2019-03" db="EMBL/GenBank/DDBJ databases">
        <title>Draft genome sequences of novel Actinobacteria.</title>
        <authorList>
            <person name="Sahin N."/>
            <person name="Ay H."/>
            <person name="Saygin H."/>
        </authorList>
    </citation>
    <scope>NUCLEOTIDE SEQUENCE [LARGE SCALE GENOMIC DNA]</scope>
    <source>
        <strain evidence="7 8">6K102</strain>
    </source>
</reference>
<sequence length="241" mass="27340">MLFKILGPLEVTGPEGDLAIGPPLRRMLLAALIVEGEHLVTQERLADVLWGDDPPSTATKNIQTHVFHLRALLGRERIERRHTGYVLKITPAERDTDVFEQQVRQGRLLVGLGCYKDARVALRRGMAQWRGPLLADLPSRAAWRGAANRLENQKLLVIESLMEAELGLGHYETVVEELSLHLETYPLHERFWTQRMIALSRLGHRSSALMAYEQARQTMNQELGVEPGPELRDLHQKILQS</sequence>
<evidence type="ECO:0000259" key="5">
    <source>
        <dbReference type="SMART" id="SM00862"/>
    </source>
</evidence>
<dbReference type="Pfam" id="PF03704">
    <property type="entry name" value="BTAD"/>
    <property type="match status" value="1"/>
</dbReference>
<evidence type="ECO:0000256" key="2">
    <source>
        <dbReference type="ARBA" id="ARBA00023015"/>
    </source>
</evidence>
<keyword evidence="4" id="KW-0804">Transcription</keyword>
<dbReference type="AlphaFoldDB" id="A0A4R5FU39"/>
<dbReference type="InterPro" id="IPR036388">
    <property type="entry name" value="WH-like_DNA-bd_sf"/>
</dbReference>
<dbReference type="SUPFAM" id="SSF48452">
    <property type="entry name" value="TPR-like"/>
    <property type="match status" value="1"/>
</dbReference>
<dbReference type="InterPro" id="IPR016032">
    <property type="entry name" value="Sig_transdc_resp-reg_C-effctor"/>
</dbReference>
<evidence type="ECO:0000313" key="8">
    <source>
        <dbReference type="Proteomes" id="UP000295136"/>
    </source>
</evidence>
<dbReference type="InterPro" id="IPR051677">
    <property type="entry name" value="AfsR-DnrI-RedD_regulator"/>
</dbReference>
<organism evidence="7 8">
    <name type="scientific">Nonomuraea mesophila</name>
    <dbReference type="NCBI Taxonomy" id="2530382"/>
    <lineage>
        <taxon>Bacteria</taxon>
        <taxon>Bacillati</taxon>
        <taxon>Actinomycetota</taxon>
        <taxon>Actinomycetes</taxon>
        <taxon>Streptosporangiales</taxon>
        <taxon>Streptosporangiaceae</taxon>
        <taxon>Nonomuraea</taxon>
    </lineage>
</organism>
<dbReference type="InterPro" id="IPR001867">
    <property type="entry name" value="OmpR/PhoB-type_DNA-bd"/>
</dbReference>
<keyword evidence="8" id="KW-1185">Reference proteome</keyword>
<evidence type="ECO:0000256" key="1">
    <source>
        <dbReference type="ARBA" id="ARBA00005820"/>
    </source>
</evidence>
<dbReference type="EMBL" id="SMLD01000014">
    <property type="protein sequence ID" value="TDE57396.1"/>
    <property type="molecule type" value="Genomic_DNA"/>
</dbReference>
<evidence type="ECO:0000256" key="4">
    <source>
        <dbReference type="ARBA" id="ARBA00023163"/>
    </source>
</evidence>
<comment type="caution">
    <text evidence="7">The sequence shown here is derived from an EMBL/GenBank/DDBJ whole genome shotgun (WGS) entry which is preliminary data.</text>
</comment>